<evidence type="ECO:0000313" key="16">
    <source>
        <dbReference type="Proteomes" id="UP001141619"/>
    </source>
</evidence>
<gene>
    <name evidence="13 15" type="primary">secF</name>
    <name evidence="15" type="ORF">NYP16_08305</name>
</gene>
<comment type="similarity">
    <text evidence="12">In the N-terminal section; belongs to the SecD/SecF family. SecD subfamily.</text>
</comment>
<reference evidence="15" key="1">
    <citation type="submission" date="2022-08" db="EMBL/GenBank/DDBJ databases">
        <authorList>
            <person name="Vandamme P."/>
            <person name="Hettiarachchi A."/>
            <person name="Peeters C."/>
            <person name="Cnockaert M."/>
            <person name="Carlier A."/>
        </authorList>
    </citation>
    <scope>NUCLEOTIDE SEQUENCE</scope>
    <source>
        <strain evidence="15">LMG 31809</strain>
    </source>
</reference>
<evidence type="ECO:0000256" key="7">
    <source>
        <dbReference type="ARBA" id="ARBA00022989"/>
    </source>
</evidence>
<organism evidence="15 16">
    <name type="scientific">Govanella unica</name>
    <dbReference type="NCBI Taxonomy" id="2975056"/>
    <lineage>
        <taxon>Bacteria</taxon>
        <taxon>Pseudomonadati</taxon>
        <taxon>Pseudomonadota</taxon>
        <taxon>Alphaproteobacteria</taxon>
        <taxon>Emcibacterales</taxon>
        <taxon>Govanellaceae</taxon>
        <taxon>Govanella</taxon>
    </lineage>
</organism>
<keyword evidence="2 13" id="KW-0813">Transport</keyword>
<dbReference type="GO" id="GO:0006605">
    <property type="term" value="P:protein targeting"/>
    <property type="evidence" value="ECO:0007669"/>
    <property type="project" value="UniProtKB-UniRule"/>
</dbReference>
<evidence type="ECO:0000256" key="2">
    <source>
        <dbReference type="ARBA" id="ARBA00022448"/>
    </source>
</evidence>
<evidence type="ECO:0000313" key="15">
    <source>
        <dbReference type="EMBL" id="MDA5193951.1"/>
    </source>
</evidence>
<comment type="subunit">
    <text evidence="13">Forms a complex with SecD. Part of the essential Sec protein translocation apparatus which comprises SecA, SecYEG and auxiliary proteins SecDF-YajC and YidC.</text>
</comment>
<accession>A0A9X3Z7A1</accession>
<keyword evidence="4" id="KW-0997">Cell inner membrane</keyword>
<dbReference type="Gene3D" id="1.20.1640.10">
    <property type="entry name" value="Multidrug efflux transporter AcrB transmembrane domain"/>
    <property type="match status" value="1"/>
</dbReference>
<evidence type="ECO:0000256" key="13">
    <source>
        <dbReference type="HAMAP-Rule" id="MF_01464"/>
    </source>
</evidence>
<dbReference type="EMBL" id="JANWOI010000003">
    <property type="protein sequence ID" value="MDA5193951.1"/>
    <property type="molecule type" value="Genomic_DNA"/>
</dbReference>
<feature type="transmembrane region" description="Helical" evidence="13">
    <location>
        <begin position="273"/>
        <end position="294"/>
    </location>
</feature>
<evidence type="ECO:0000256" key="11">
    <source>
        <dbReference type="ARBA" id="ARBA00060856"/>
    </source>
</evidence>
<evidence type="ECO:0000256" key="3">
    <source>
        <dbReference type="ARBA" id="ARBA00022475"/>
    </source>
</evidence>
<dbReference type="InterPro" id="IPR055344">
    <property type="entry name" value="SecD_SecF_C_bact"/>
</dbReference>
<dbReference type="InterPro" id="IPR022813">
    <property type="entry name" value="SecD/SecF_arch_bac"/>
</dbReference>
<evidence type="ECO:0000256" key="9">
    <source>
        <dbReference type="ARBA" id="ARBA00023136"/>
    </source>
</evidence>
<comment type="similarity">
    <text evidence="13">Belongs to the SecD/SecF family. SecF subfamily.</text>
</comment>
<dbReference type="GO" id="GO:0065002">
    <property type="term" value="P:intracellular protein transmembrane transport"/>
    <property type="evidence" value="ECO:0007669"/>
    <property type="project" value="UniProtKB-UniRule"/>
</dbReference>
<feature type="transmembrane region" description="Helical" evidence="13">
    <location>
        <begin position="143"/>
        <end position="164"/>
    </location>
</feature>
<dbReference type="PANTHER" id="PTHR30081:SF8">
    <property type="entry name" value="PROTEIN TRANSLOCASE SUBUNIT SECF"/>
    <property type="match status" value="1"/>
</dbReference>
<dbReference type="Proteomes" id="UP001141619">
    <property type="component" value="Unassembled WGS sequence"/>
</dbReference>
<evidence type="ECO:0000256" key="1">
    <source>
        <dbReference type="ARBA" id="ARBA00004651"/>
    </source>
</evidence>
<feature type="transmembrane region" description="Helical" evidence="13">
    <location>
        <begin position="171"/>
        <end position="192"/>
    </location>
</feature>
<keyword evidence="9 13" id="KW-0472">Membrane</keyword>
<protein>
    <recommendedName>
        <fullName evidence="13">Protein-export membrane protein SecF</fullName>
    </recommendedName>
</protein>
<dbReference type="GO" id="GO:0005886">
    <property type="term" value="C:plasma membrane"/>
    <property type="evidence" value="ECO:0007669"/>
    <property type="project" value="UniProtKB-SubCell"/>
</dbReference>
<keyword evidence="6 13" id="KW-0653">Protein transport</keyword>
<dbReference type="InterPro" id="IPR048634">
    <property type="entry name" value="SecD_SecF_C"/>
</dbReference>
<feature type="transmembrane region" description="Helical" evidence="13">
    <location>
        <begin position="198"/>
        <end position="219"/>
    </location>
</feature>
<dbReference type="FunFam" id="1.20.1640.10:FF:000024">
    <property type="entry name" value="Multifunctional fusion protein"/>
    <property type="match status" value="1"/>
</dbReference>
<dbReference type="HAMAP" id="MF_01464_B">
    <property type="entry name" value="SecF_B"/>
    <property type="match status" value="1"/>
</dbReference>
<dbReference type="GO" id="GO:0043952">
    <property type="term" value="P:protein transport by the Sec complex"/>
    <property type="evidence" value="ECO:0007669"/>
    <property type="project" value="UniProtKB-UniRule"/>
</dbReference>
<dbReference type="InterPro" id="IPR022645">
    <property type="entry name" value="SecD/SecF_bac"/>
</dbReference>
<dbReference type="PRINTS" id="PR01755">
    <property type="entry name" value="SECFTRNLCASE"/>
</dbReference>
<reference evidence="15" key="2">
    <citation type="journal article" date="2023" name="Syst. Appl. Microbiol.">
        <title>Govania unica gen. nov., sp. nov., a rare biosphere bacterium that represents a novel family in the class Alphaproteobacteria.</title>
        <authorList>
            <person name="Vandamme P."/>
            <person name="Peeters C."/>
            <person name="Hettiarachchi A."/>
            <person name="Cnockaert M."/>
            <person name="Carlier A."/>
        </authorList>
    </citation>
    <scope>NUCLEOTIDE SEQUENCE</scope>
    <source>
        <strain evidence="15">LMG 31809</strain>
    </source>
</reference>
<keyword evidence="3 13" id="KW-1003">Cell membrane</keyword>
<dbReference type="SUPFAM" id="SSF82866">
    <property type="entry name" value="Multidrug efflux transporter AcrB transmembrane domain"/>
    <property type="match status" value="1"/>
</dbReference>
<proteinExistence type="inferred from homology"/>
<keyword evidence="8 13" id="KW-0811">Translocation</keyword>
<feature type="transmembrane region" description="Helical" evidence="13">
    <location>
        <begin position="20"/>
        <end position="38"/>
    </location>
</feature>
<keyword evidence="5 13" id="KW-0812">Transmembrane</keyword>
<name>A0A9X3Z7A1_9PROT</name>
<dbReference type="NCBIfam" id="TIGR00966">
    <property type="entry name" value="transloc_SecF"/>
    <property type="match status" value="1"/>
</dbReference>
<dbReference type="RefSeq" id="WP_274943658.1">
    <property type="nucleotide sequence ID" value="NZ_JANWOI010000003.1"/>
</dbReference>
<dbReference type="PROSITE" id="PS50156">
    <property type="entry name" value="SSD"/>
    <property type="match status" value="1"/>
</dbReference>
<keyword evidence="16" id="KW-1185">Reference proteome</keyword>
<comment type="subcellular location">
    <subcellularLocation>
        <location evidence="1 13">Cell membrane</location>
        <topology evidence="1 13">Multi-pass membrane protein</topology>
    </subcellularLocation>
</comment>
<dbReference type="Pfam" id="PF02355">
    <property type="entry name" value="SecD_SecF_C"/>
    <property type="match status" value="1"/>
</dbReference>
<dbReference type="InterPro" id="IPR005665">
    <property type="entry name" value="SecF_bac"/>
</dbReference>
<comment type="similarity">
    <text evidence="11">In the C-terminal section; belongs to the SecD/SecF family. SecF subfamily.</text>
</comment>
<dbReference type="NCBIfam" id="TIGR00916">
    <property type="entry name" value="2A0604s01"/>
    <property type="match status" value="1"/>
</dbReference>
<evidence type="ECO:0000256" key="12">
    <source>
        <dbReference type="ARBA" id="ARBA00061053"/>
    </source>
</evidence>
<evidence type="ECO:0000256" key="8">
    <source>
        <dbReference type="ARBA" id="ARBA00023010"/>
    </source>
</evidence>
<comment type="function">
    <text evidence="10 13">Part of the Sec protein translocase complex. Interacts with the SecYEG preprotein conducting channel. SecDF uses the proton motive force (PMF) to complete protein translocation after the ATP-dependent function of SecA.</text>
</comment>
<evidence type="ECO:0000256" key="10">
    <source>
        <dbReference type="ARBA" id="ARBA00059018"/>
    </source>
</evidence>
<dbReference type="PANTHER" id="PTHR30081">
    <property type="entry name" value="PROTEIN-EXPORT MEMBRANE PROTEIN SEC"/>
    <property type="match status" value="1"/>
</dbReference>
<dbReference type="InterPro" id="IPR000731">
    <property type="entry name" value="SSD"/>
</dbReference>
<feature type="transmembrane region" description="Helical" evidence="13">
    <location>
        <begin position="240"/>
        <end position="267"/>
    </location>
</feature>
<keyword evidence="7 13" id="KW-1133">Transmembrane helix</keyword>
<evidence type="ECO:0000256" key="5">
    <source>
        <dbReference type="ARBA" id="ARBA00022692"/>
    </source>
</evidence>
<dbReference type="GO" id="GO:0015450">
    <property type="term" value="F:protein-transporting ATPase activity"/>
    <property type="evidence" value="ECO:0007669"/>
    <property type="project" value="InterPro"/>
</dbReference>
<sequence>MSMRLIPDNTNIHFMRWERVALVLSIVMIIGSFALMFTRGLNFGIDFEGGSLIEVHADKAVDLGPLRAGLNALDLGEVAITSFGSEENILIRLGQQSAPSDDETIKQQEKSVELVKAKTREIVGGKIEFARVENVGPKVSGELVRGGVMAIVIAMLATAAYIWFRFEWQFGIGAMVSLIHDVALTIGLFSLFQFEFNLTVIAALLTIVGYSLNDTVVVFDRIRENLRKFRKMELNDLIDLSLNETLARTIMTSITTALAVGALLIFGGEVIRAFSVAMLWGIVIGTYSSIYIAAPIINLFKLRRDFGDETDPATQREG</sequence>
<dbReference type="Pfam" id="PF07549">
    <property type="entry name" value="Sec_GG"/>
    <property type="match status" value="1"/>
</dbReference>
<evidence type="ECO:0000259" key="14">
    <source>
        <dbReference type="PROSITE" id="PS50156"/>
    </source>
</evidence>
<evidence type="ECO:0000256" key="4">
    <source>
        <dbReference type="ARBA" id="ARBA00022519"/>
    </source>
</evidence>
<comment type="caution">
    <text evidence="15">The sequence shown here is derived from an EMBL/GenBank/DDBJ whole genome shotgun (WGS) entry which is preliminary data.</text>
</comment>
<dbReference type="InterPro" id="IPR022646">
    <property type="entry name" value="SecD/SecF_CS"/>
</dbReference>
<feature type="domain" description="SSD" evidence="14">
    <location>
        <begin position="167"/>
        <end position="299"/>
    </location>
</feature>
<dbReference type="AlphaFoldDB" id="A0A9X3Z7A1"/>
<evidence type="ECO:0000256" key="6">
    <source>
        <dbReference type="ARBA" id="ARBA00022927"/>
    </source>
</evidence>